<feature type="transmembrane region" description="Helical" evidence="6">
    <location>
        <begin position="101"/>
        <end position="120"/>
    </location>
</feature>
<feature type="transmembrane region" description="Helical" evidence="6">
    <location>
        <begin position="464"/>
        <end position="484"/>
    </location>
</feature>
<dbReference type="STRING" id="490629.SAMN05216266_13232"/>
<feature type="transmembrane region" description="Helical" evidence="6">
    <location>
        <begin position="256"/>
        <end position="273"/>
    </location>
</feature>
<keyword evidence="9" id="KW-1185">Reference proteome</keyword>
<dbReference type="SUPFAM" id="SSF103473">
    <property type="entry name" value="MFS general substrate transporter"/>
    <property type="match status" value="2"/>
</dbReference>
<dbReference type="AlphaFoldDB" id="A0A1I1CLR9"/>
<feature type="transmembrane region" description="Helical" evidence="6">
    <location>
        <begin position="35"/>
        <end position="57"/>
    </location>
</feature>
<dbReference type="InterPro" id="IPR011701">
    <property type="entry name" value="MFS"/>
</dbReference>
<accession>A0A1I1CLR9</accession>
<feature type="transmembrane region" description="Helical" evidence="6">
    <location>
        <begin position="159"/>
        <end position="185"/>
    </location>
</feature>
<feature type="transmembrane region" description="Helical" evidence="6">
    <location>
        <begin position="294"/>
        <end position="322"/>
    </location>
</feature>
<keyword evidence="3 6" id="KW-1133">Transmembrane helix</keyword>
<keyword evidence="4 6" id="KW-0472">Membrane</keyword>
<dbReference type="PRINTS" id="PR01036">
    <property type="entry name" value="TCRTETB"/>
</dbReference>
<feature type="domain" description="Major facilitator superfamily (MFS) profile" evidence="7">
    <location>
        <begin position="35"/>
        <end position="485"/>
    </location>
</feature>
<evidence type="ECO:0000256" key="4">
    <source>
        <dbReference type="ARBA" id="ARBA00023136"/>
    </source>
</evidence>
<feature type="transmembrane region" description="Helical" evidence="6">
    <location>
        <begin position="362"/>
        <end position="383"/>
    </location>
</feature>
<name>A0A1I1CLR9_9PSEU</name>
<comment type="subcellular location">
    <subcellularLocation>
        <location evidence="1">Cell membrane</location>
        <topology evidence="1">Multi-pass membrane protein</topology>
    </subcellularLocation>
</comment>
<feature type="transmembrane region" description="Helical" evidence="6">
    <location>
        <begin position="226"/>
        <end position="244"/>
    </location>
</feature>
<dbReference type="Pfam" id="PF07690">
    <property type="entry name" value="MFS_1"/>
    <property type="match status" value="1"/>
</dbReference>
<reference evidence="9" key="1">
    <citation type="submission" date="2016-10" db="EMBL/GenBank/DDBJ databases">
        <authorList>
            <person name="Varghese N."/>
            <person name="Submissions S."/>
        </authorList>
    </citation>
    <scope>NUCLEOTIDE SEQUENCE [LARGE SCALE GENOMIC DNA]</scope>
    <source>
        <strain evidence="9">CGMCC 4.3568</strain>
    </source>
</reference>
<evidence type="ECO:0000256" key="6">
    <source>
        <dbReference type="SAM" id="Phobius"/>
    </source>
</evidence>
<keyword evidence="2 6" id="KW-0812">Transmembrane</keyword>
<feature type="transmembrane region" description="Helical" evidence="6">
    <location>
        <begin position="389"/>
        <end position="416"/>
    </location>
</feature>
<dbReference type="CDD" id="cd17321">
    <property type="entry name" value="MFS_MMR_MDR_like"/>
    <property type="match status" value="1"/>
</dbReference>
<evidence type="ECO:0000256" key="5">
    <source>
        <dbReference type="SAM" id="MobiDB-lite"/>
    </source>
</evidence>
<evidence type="ECO:0000313" key="9">
    <source>
        <dbReference type="Proteomes" id="UP000243799"/>
    </source>
</evidence>
<dbReference type="Gene3D" id="1.20.1720.10">
    <property type="entry name" value="Multidrug resistance protein D"/>
    <property type="match status" value="1"/>
</dbReference>
<evidence type="ECO:0000259" key="7">
    <source>
        <dbReference type="PROSITE" id="PS50850"/>
    </source>
</evidence>
<dbReference type="EMBL" id="FOKG01000032">
    <property type="protein sequence ID" value="SFB62986.1"/>
    <property type="molecule type" value="Genomic_DNA"/>
</dbReference>
<feature type="region of interest" description="Disordered" evidence="5">
    <location>
        <begin position="1"/>
        <end position="28"/>
    </location>
</feature>
<dbReference type="InterPro" id="IPR036259">
    <property type="entry name" value="MFS_trans_sf"/>
</dbReference>
<dbReference type="PANTHER" id="PTHR42718">
    <property type="entry name" value="MAJOR FACILITATOR SUPERFAMILY MULTIDRUG TRANSPORTER MFSC"/>
    <property type="match status" value="1"/>
</dbReference>
<feature type="compositionally biased region" description="Low complexity" evidence="5">
    <location>
        <begin position="13"/>
        <end position="23"/>
    </location>
</feature>
<dbReference type="GO" id="GO:0022857">
    <property type="term" value="F:transmembrane transporter activity"/>
    <property type="evidence" value="ECO:0007669"/>
    <property type="project" value="InterPro"/>
</dbReference>
<dbReference type="Gene3D" id="1.20.1250.20">
    <property type="entry name" value="MFS general substrate transporter like domains"/>
    <property type="match status" value="1"/>
</dbReference>
<evidence type="ECO:0000256" key="1">
    <source>
        <dbReference type="ARBA" id="ARBA00004651"/>
    </source>
</evidence>
<dbReference type="PROSITE" id="PS50850">
    <property type="entry name" value="MFS"/>
    <property type="match status" value="1"/>
</dbReference>
<dbReference type="Proteomes" id="UP000243799">
    <property type="component" value="Unassembled WGS sequence"/>
</dbReference>
<feature type="transmembrane region" description="Helical" evidence="6">
    <location>
        <begin position="334"/>
        <end position="355"/>
    </location>
</feature>
<dbReference type="GO" id="GO:0005886">
    <property type="term" value="C:plasma membrane"/>
    <property type="evidence" value="ECO:0007669"/>
    <property type="project" value="UniProtKB-SubCell"/>
</dbReference>
<gene>
    <name evidence="8" type="ORF">SAMN05216266_13232</name>
</gene>
<dbReference type="PANTHER" id="PTHR42718:SF39">
    <property type="entry name" value="ACTINORHODIN TRANSPORTER-RELATED"/>
    <property type="match status" value="1"/>
</dbReference>
<evidence type="ECO:0000256" key="3">
    <source>
        <dbReference type="ARBA" id="ARBA00022989"/>
    </source>
</evidence>
<proteinExistence type="predicted"/>
<dbReference type="InterPro" id="IPR020846">
    <property type="entry name" value="MFS_dom"/>
</dbReference>
<evidence type="ECO:0000313" key="8">
    <source>
        <dbReference type="EMBL" id="SFB62986.1"/>
    </source>
</evidence>
<organism evidence="8 9">
    <name type="scientific">Amycolatopsis marina</name>
    <dbReference type="NCBI Taxonomy" id="490629"/>
    <lineage>
        <taxon>Bacteria</taxon>
        <taxon>Bacillati</taxon>
        <taxon>Actinomycetota</taxon>
        <taxon>Actinomycetes</taxon>
        <taxon>Pseudonocardiales</taxon>
        <taxon>Pseudonocardiaceae</taxon>
        <taxon>Amycolatopsis</taxon>
    </lineage>
</organism>
<feature type="transmembrane region" description="Helical" evidence="6">
    <location>
        <begin position="191"/>
        <end position="214"/>
    </location>
</feature>
<protein>
    <submittedName>
        <fullName evidence="8">Drug resistance transporter, EmrB/QacA subfamily</fullName>
    </submittedName>
</protein>
<evidence type="ECO:0000256" key="2">
    <source>
        <dbReference type="ARBA" id="ARBA00022692"/>
    </source>
</evidence>
<sequence>MPESASENGGSPGQSDPSSQTSSEAYEPDPRRWRILAVTLMAGFMSLLDVSIVNVALPSIQDSLNASAGGIQWVISGYALTFGLVLVSGGRLGDVLGRRRMFLIALSAFVVTSALAGAAPTETTLVLARLLQGFSAGLLTPQNTGLIQDLFRGAERGKAFGLFGATVGISTAIGPVLGGLILAAFGDSSGWRWVFFVNVPIGIVALVLAARLLPSVPRKGPVRSEIDVPGMLLLGGAVFCVLLPLVESEQGGLRTLWWLFGVAPVLGFLFVRWERRTVRWGRPPLLDTRLFTSTPGYSAGATIGTVYFCGFAGIWLVFALFFQQGLGYTPLESGLAVTPFALGSAVSAAVAGRLVPRWGRWLTVAGLGLVAAGLSVVAVLAGLVPEHRIGLVTVLPLLVAGIGGGMVISPNTTLTLGSVPTRMAGVAGGALQTGQRLGTALGTAVLASVFHAVTLSSGEFTSGLTVAMFCSVGFTIIALAIAIAQLCSGRGSAANTQANGDGKSPRVLHSGY</sequence>
<feature type="transmembrane region" description="Helical" evidence="6">
    <location>
        <begin position="69"/>
        <end position="89"/>
    </location>
</feature>
<feature type="transmembrane region" description="Helical" evidence="6">
    <location>
        <begin position="437"/>
        <end position="458"/>
    </location>
</feature>